<dbReference type="InterPro" id="IPR051310">
    <property type="entry name" value="MCP_chemotaxis"/>
</dbReference>
<keyword evidence="7" id="KW-1133">Transmembrane helix</keyword>
<dbReference type="CDD" id="cd06225">
    <property type="entry name" value="HAMP"/>
    <property type="match status" value="1"/>
</dbReference>
<evidence type="ECO:0000259" key="9">
    <source>
        <dbReference type="PROSITE" id="PS50885"/>
    </source>
</evidence>
<accession>A0A2S6H2L1</accession>
<dbReference type="AlphaFoldDB" id="A0A2S6H2L1"/>
<dbReference type="InterPro" id="IPR004089">
    <property type="entry name" value="MCPsignal_dom"/>
</dbReference>
<dbReference type="PANTHER" id="PTHR43531">
    <property type="entry name" value="PROTEIN ICFG"/>
    <property type="match status" value="1"/>
</dbReference>
<evidence type="ECO:0000256" key="6">
    <source>
        <dbReference type="SAM" id="Coils"/>
    </source>
</evidence>
<protein>
    <submittedName>
        <fullName evidence="10">Methyl-accepting chemotaxis protein</fullName>
    </submittedName>
</protein>
<dbReference type="PANTHER" id="PTHR43531:SF14">
    <property type="entry name" value="METHYL-ACCEPTING CHEMOTAXIS PROTEIN I-RELATED"/>
    <property type="match status" value="1"/>
</dbReference>
<dbReference type="GO" id="GO:0004888">
    <property type="term" value="F:transmembrane signaling receptor activity"/>
    <property type="evidence" value="ECO:0007669"/>
    <property type="project" value="TreeGrafter"/>
</dbReference>
<feature type="domain" description="HAMP" evidence="9">
    <location>
        <begin position="408"/>
        <end position="453"/>
    </location>
</feature>
<dbReference type="OrthoDB" id="5557390at2"/>
<keyword evidence="3 5" id="KW-0807">Transducer</keyword>
<feature type="domain" description="Methyl-accepting transducer" evidence="8">
    <location>
        <begin position="458"/>
        <end position="687"/>
    </location>
</feature>
<dbReference type="InterPro" id="IPR054421">
    <property type="entry name" value="McpB_HAMP_2nd"/>
</dbReference>
<evidence type="ECO:0000256" key="7">
    <source>
        <dbReference type="SAM" id="Phobius"/>
    </source>
</evidence>
<organism evidence="10 11">
    <name type="scientific">Methylobacter tundripaludum</name>
    <dbReference type="NCBI Taxonomy" id="173365"/>
    <lineage>
        <taxon>Bacteria</taxon>
        <taxon>Pseudomonadati</taxon>
        <taxon>Pseudomonadota</taxon>
        <taxon>Gammaproteobacteria</taxon>
        <taxon>Methylococcales</taxon>
        <taxon>Methylococcaceae</taxon>
        <taxon>Methylobacter</taxon>
    </lineage>
</organism>
<feature type="transmembrane region" description="Helical" evidence="7">
    <location>
        <begin position="198"/>
        <end position="217"/>
    </location>
</feature>
<dbReference type="EMBL" id="PTIY01000006">
    <property type="protein sequence ID" value="PPK71722.1"/>
    <property type="molecule type" value="Genomic_DNA"/>
</dbReference>
<keyword evidence="11" id="KW-1185">Reference proteome</keyword>
<comment type="subcellular location">
    <subcellularLocation>
        <location evidence="1">Membrane</location>
    </subcellularLocation>
</comment>
<feature type="domain" description="HAMP" evidence="9">
    <location>
        <begin position="220"/>
        <end position="272"/>
    </location>
</feature>
<comment type="caution">
    <text evidence="10">The sequence shown here is derived from an EMBL/GenBank/DDBJ whole genome shotgun (WGS) entry which is preliminary data.</text>
</comment>
<evidence type="ECO:0000256" key="1">
    <source>
        <dbReference type="ARBA" id="ARBA00004370"/>
    </source>
</evidence>
<comment type="similarity">
    <text evidence="4">Belongs to the methyl-accepting chemotaxis (MCP) protein family.</text>
</comment>
<sequence length="752" mass="81876">MLTKMKNSRQLTIKMRFTIILSTLVIGFSLFGLATFKAMNTVNIDSPSYQHLVQGKDIIADIAPPPEYIIESYLVALQLTQASTPDEIGALVTRFQTLKAEYESRRNYWLSQPLEQELQVPFLERAYLPAQAFYNEADQQFLPSIQTGDRDSARTSLLKMRRAYEQHRTVIDQVARLAATRNTEDEAQARNTTSGYRIVLIGIFVISVALGVVLTVLTSRGILRSLKTIQQVAGAIAKGDLNSSIDIHQKDEIGELLRSMKTMQDSINVFVADLDNMAKKHAEGWVKEQLDASKFSGTYSKMAHEVNELIQSRIAINRRLINIVNQYAKGDFSMDMDVLPGETIVITEIMDNAKKTFLGVNNEIKMLAETGAKGDFSKRSDADKFEFMFKGILTNLNNLMETCDVGFNDILRIAGALAQGDLTRTIDKNYPGTFGEAITGMNTLVESLTNMVRDIQDSTDSINTAAKEIASGNNDLSHRTEEQAASLEQTAASMEQLTSAVQHNAANAEHANQLAVDASGIAGKGVEVVGQVVATMNGIDQSSRKIGDIISVIDDIAFQTNILALNAAVEAARAGEQGRGFAVVAVEVRNLAQRAATAAGEIKRLIGDSVDKVADGSKLVTQAGRTMEEIVDSIREVTVMMAEITAASAEQSSGIKQVNQAITQMDDVTQQNAALVEQAAASAESLEEQAQNLALIVSGFKIADSSRNASSSFHAAPAPKKTAPARTSIVKNPPVLQKLQLQLADSDEWETF</sequence>
<evidence type="ECO:0000256" key="5">
    <source>
        <dbReference type="PROSITE-ProRule" id="PRU00284"/>
    </source>
</evidence>
<dbReference type="GO" id="GO:0007165">
    <property type="term" value="P:signal transduction"/>
    <property type="evidence" value="ECO:0007669"/>
    <property type="project" value="UniProtKB-KW"/>
</dbReference>
<evidence type="ECO:0000313" key="10">
    <source>
        <dbReference type="EMBL" id="PPK71722.1"/>
    </source>
</evidence>
<dbReference type="PROSITE" id="PS50885">
    <property type="entry name" value="HAMP"/>
    <property type="match status" value="2"/>
</dbReference>
<dbReference type="FunFam" id="1.10.287.950:FF:000001">
    <property type="entry name" value="Methyl-accepting chemotaxis sensory transducer"/>
    <property type="match status" value="1"/>
</dbReference>
<dbReference type="Pfam" id="PF18575">
    <property type="entry name" value="HAMP_N3"/>
    <property type="match status" value="1"/>
</dbReference>
<evidence type="ECO:0000256" key="2">
    <source>
        <dbReference type="ARBA" id="ARBA00022481"/>
    </source>
</evidence>
<dbReference type="Pfam" id="PF00672">
    <property type="entry name" value="HAMP"/>
    <property type="match status" value="1"/>
</dbReference>
<evidence type="ECO:0000256" key="3">
    <source>
        <dbReference type="ARBA" id="ARBA00023224"/>
    </source>
</evidence>
<dbReference type="Gene3D" id="1.20.120.1530">
    <property type="match status" value="2"/>
</dbReference>
<dbReference type="Gene3D" id="1.10.287.950">
    <property type="entry name" value="Methyl-accepting chemotaxis protein"/>
    <property type="match status" value="1"/>
</dbReference>
<keyword evidence="6" id="KW-0175">Coiled coil</keyword>
<name>A0A2S6H2L1_9GAMM</name>
<dbReference type="SMART" id="SM00304">
    <property type="entry name" value="HAMP"/>
    <property type="match status" value="2"/>
</dbReference>
<keyword evidence="7" id="KW-0812">Transmembrane</keyword>
<dbReference type="PROSITE" id="PS50111">
    <property type="entry name" value="CHEMOTAXIS_TRANSDUC_2"/>
    <property type="match status" value="1"/>
</dbReference>
<evidence type="ECO:0000256" key="4">
    <source>
        <dbReference type="ARBA" id="ARBA00029447"/>
    </source>
</evidence>
<dbReference type="GO" id="GO:0006935">
    <property type="term" value="P:chemotaxis"/>
    <property type="evidence" value="ECO:0007669"/>
    <property type="project" value="UniProtKB-KW"/>
</dbReference>
<dbReference type="InterPro" id="IPR003660">
    <property type="entry name" value="HAMP_dom"/>
</dbReference>
<dbReference type="Pfam" id="PF00015">
    <property type="entry name" value="MCPsignal"/>
    <property type="match status" value="1"/>
</dbReference>
<proteinExistence type="inferred from homology"/>
<dbReference type="CDD" id="cd11386">
    <property type="entry name" value="MCP_signal"/>
    <property type="match status" value="1"/>
</dbReference>
<gene>
    <name evidence="10" type="ORF">B0F88_10671</name>
</gene>
<dbReference type="GO" id="GO:0005886">
    <property type="term" value="C:plasma membrane"/>
    <property type="evidence" value="ECO:0007669"/>
    <property type="project" value="TreeGrafter"/>
</dbReference>
<reference evidence="10 11" key="1">
    <citation type="submission" date="2018-02" db="EMBL/GenBank/DDBJ databases">
        <title>Subsurface microbial communities from deep shales in Ohio and West Virginia, USA.</title>
        <authorList>
            <person name="Wrighton K."/>
        </authorList>
    </citation>
    <scope>NUCLEOTIDE SEQUENCE [LARGE SCALE GENOMIC DNA]</scope>
    <source>
        <strain evidence="10 11">OWC-G53F</strain>
    </source>
</reference>
<dbReference type="SUPFAM" id="SSF158472">
    <property type="entry name" value="HAMP domain-like"/>
    <property type="match status" value="1"/>
</dbReference>
<dbReference type="SMART" id="SM00283">
    <property type="entry name" value="MA"/>
    <property type="match status" value="1"/>
</dbReference>
<feature type="coiled-coil region" evidence="6">
    <location>
        <begin position="658"/>
        <end position="696"/>
    </location>
</feature>
<evidence type="ECO:0000259" key="8">
    <source>
        <dbReference type="PROSITE" id="PS50111"/>
    </source>
</evidence>
<evidence type="ECO:0000313" key="11">
    <source>
        <dbReference type="Proteomes" id="UP000238071"/>
    </source>
</evidence>
<dbReference type="Proteomes" id="UP000238071">
    <property type="component" value="Unassembled WGS sequence"/>
</dbReference>
<dbReference type="SUPFAM" id="SSF58104">
    <property type="entry name" value="Methyl-accepting chemotaxis protein (MCP) signaling domain"/>
    <property type="match status" value="1"/>
</dbReference>
<keyword evidence="2" id="KW-0488">Methylation</keyword>
<keyword evidence="7" id="KW-0472">Membrane</keyword>
<dbReference type="Pfam" id="PF21927">
    <property type="entry name" value="McpB_HAMP_2"/>
    <property type="match status" value="1"/>
</dbReference>
<dbReference type="InterPro" id="IPR041395">
    <property type="entry name" value="McpB_HAMP_3rd"/>
</dbReference>